<dbReference type="Proteomes" id="UP000250831">
    <property type="component" value="Unassembled WGS sequence"/>
</dbReference>
<dbReference type="Pfam" id="PF01841">
    <property type="entry name" value="Transglut_core"/>
    <property type="match status" value="1"/>
</dbReference>
<name>A0A363NVD9_9SPHI</name>
<gene>
    <name evidence="3" type="ORF">DCO56_06860</name>
</gene>
<sequence>MKTLIANLIYFLLPIAAIGQDNYDIANIPSALKSRAVATVRNDKTVVDVKSPEQVIETVTRAITVYNKNGDYYAALPIHYNKSNEIKSIKGAIYNEMGILQKKIASKDFKDLSAVDNSTMFADSRMKLYVPDYHSYPYTIEYQYEVKHKQNLIIPSWTPEVSNNVSIEKSSYQFITPIGTEFRIESKNYKGAIKEEKTDKTVSKIWSTEQIPAKKEESYSPNPNLKRTSVLIVPKNFVYYGKEGNFSDWKEYGDWFTTKLLSKKEDLTEASKQKFISLTKNASSDREKAKILYDYLQKNTRYISIQIGIGGLEPFPASEVDRLGYGDCKALVNYMRSMLSAVDIPSYYCMVEAGKRKENFHKTFANVQDGNHAILCVPFKNDTTWLECTSQNLPFGFLSNFTDDRDVIACTENGGVIMHTPKYSNSTNLQLRNADLTLADDGSIKGVLNTKFYGTQYENHMEILLANNNEKTKLLAEYYNIDNINFDQVKYAEHKQEKPFIEENLTIFIKNYAVKNGNKMLIQPNIFNTQSSISENKNRTEDIFIERGFIDIDSISITLPDNIVKNITPEQKIIEKPFGKYEFKSEIKGNKLLTYRKLELFEGNYPASNYEDFFQFHREVSSSDKGRYNLGIL</sequence>
<dbReference type="InterPro" id="IPR024618">
    <property type="entry name" value="DUF3857"/>
</dbReference>
<dbReference type="Gene3D" id="2.60.40.3140">
    <property type="match status" value="1"/>
</dbReference>
<proteinExistence type="predicted"/>
<dbReference type="Pfam" id="PF12969">
    <property type="entry name" value="DUF3857"/>
    <property type="match status" value="1"/>
</dbReference>
<organism evidence="3 4">
    <name type="scientific">Sphingobacterium athyrii</name>
    <dbReference type="NCBI Taxonomy" id="2152717"/>
    <lineage>
        <taxon>Bacteria</taxon>
        <taxon>Pseudomonadati</taxon>
        <taxon>Bacteroidota</taxon>
        <taxon>Sphingobacteriia</taxon>
        <taxon>Sphingobacteriales</taxon>
        <taxon>Sphingobacteriaceae</taxon>
        <taxon>Sphingobacterium</taxon>
    </lineage>
</organism>
<keyword evidence="4" id="KW-1185">Reference proteome</keyword>
<evidence type="ECO:0000259" key="1">
    <source>
        <dbReference type="Pfam" id="PF01841"/>
    </source>
</evidence>
<dbReference type="InterPro" id="IPR002931">
    <property type="entry name" value="Transglutaminase-like"/>
</dbReference>
<feature type="domain" description="Transglutaminase-like" evidence="1">
    <location>
        <begin position="278"/>
        <end position="386"/>
    </location>
</feature>
<dbReference type="RefSeq" id="WP_108633028.1">
    <property type="nucleotide sequence ID" value="NZ_QCXX01000002.1"/>
</dbReference>
<dbReference type="SUPFAM" id="SSF54001">
    <property type="entry name" value="Cysteine proteinases"/>
    <property type="match status" value="1"/>
</dbReference>
<dbReference type="InterPro" id="IPR038765">
    <property type="entry name" value="Papain-like_cys_pep_sf"/>
</dbReference>
<protein>
    <recommendedName>
        <fullName evidence="5">DUF3857 domain-containing protein</fullName>
    </recommendedName>
</protein>
<evidence type="ECO:0000313" key="4">
    <source>
        <dbReference type="Proteomes" id="UP000250831"/>
    </source>
</evidence>
<dbReference type="AlphaFoldDB" id="A0A363NVD9"/>
<dbReference type="Gene3D" id="2.60.120.1130">
    <property type="match status" value="1"/>
</dbReference>
<evidence type="ECO:0008006" key="5">
    <source>
        <dbReference type="Google" id="ProtNLM"/>
    </source>
</evidence>
<feature type="domain" description="DUF3857" evidence="2">
    <location>
        <begin position="56"/>
        <end position="213"/>
    </location>
</feature>
<evidence type="ECO:0000259" key="2">
    <source>
        <dbReference type="Pfam" id="PF12969"/>
    </source>
</evidence>
<dbReference type="EMBL" id="QCXX01000002">
    <property type="protein sequence ID" value="PUV24693.1"/>
    <property type="molecule type" value="Genomic_DNA"/>
</dbReference>
<accession>A0A363NVD9</accession>
<reference evidence="3 4" key="1">
    <citation type="submission" date="2018-04" db="EMBL/GenBank/DDBJ databases">
        <title>Sphingobacterium sp. M46 Genome.</title>
        <authorList>
            <person name="Cheng J."/>
            <person name="Li Y."/>
        </authorList>
    </citation>
    <scope>NUCLEOTIDE SEQUENCE [LARGE SCALE GENOMIC DNA]</scope>
    <source>
        <strain evidence="3 4">M46</strain>
    </source>
</reference>
<comment type="caution">
    <text evidence="3">The sequence shown here is derived from an EMBL/GenBank/DDBJ whole genome shotgun (WGS) entry which is preliminary data.</text>
</comment>
<evidence type="ECO:0000313" key="3">
    <source>
        <dbReference type="EMBL" id="PUV24693.1"/>
    </source>
</evidence>
<dbReference type="Gene3D" id="3.10.620.30">
    <property type="match status" value="1"/>
</dbReference>
<dbReference type="OrthoDB" id="8595007at2"/>